<evidence type="ECO:0000256" key="3">
    <source>
        <dbReference type="ARBA" id="ARBA00022553"/>
    </source>
</evidence>
<evidence type="ECO:0000256" key="4">
    <source>
        <dbReference type="ARBA" id="ARBA00022679"/>
    </source>
</evidence>
<sequence>MKGKLEPANEQGRLRALRSYDILDSLSEEEFDRLTELASIICETPISLVSLVDSSRQWFKSKVGLDVEETPRSLAFCNYPVQSNSFLEVADATKDERFQNNLLVTGNPKIRFYAGYPLTDPEGYTLGTLCVIDTKPRVLSATQKRALELLANEVMGLIMERRQKEELKNFEKLFGLSNDLICVAGTDGYFKKINPAFKEILGWDDTKILTTPFSELTHPDDVAETQRQLEKLKLGEKTVDFTTRLKTKDQGYKTIQWEGTPEPATGFLFAVGRDISIQKAREIALADSESRLKIFFQNSQGLMCTHDLAGRFLSVNSAGANIIGYSVDELLSMSLFDIIPEERHLMLEEYLRVVATQGIARGQMVTRGKNGNLRIWMFNNVLEESQSGDSYVIGNAVDITEKQELENNLQRTKEMLERTNQVARVGGWQLDFPERHIYWTSVTKEIHGLGQDYIPDLKSGISFYKEGESRTKITEAINECLKTGKPWDIELQIVNKKGEDVWVRTIGNAVFENGVCKRMYGTFQDINDSKKAQLEIKAAKLAAEEANLAKSEFLANMSHEIRTPLNGIIGFTDLVLKTELNPAQQQYLKIVNQSGSALLSIVNDILDFSKIEAGKLELDIVKSDLYELSGQATDIIKYQIEHKGLEMMLRIAQGVPRFVWVDDVRLRQVLINLLGNAVKFTESGEIELSIQFISTYDLEQVFRFSVRDTGIGIHPEKLGKIFEAFSQEDGSTTKKYGGTGLGLTISNSLLGLMGSKLQLRSSPGEGSTFFFDLRLKSEAGDIVPEVDANFTVLEPVARSLTVLIAEDNAINMLLARTLLKRIAPNAKIVEAVDGAEAVAYCEIEQPDIIFMDVQMPEMNGYEASRRIRIMEKDMHIPIIALTAGNEKSEREKCIAAGMDDFVVKPVVEETIAAVFNKWI</sequence>
<dbReference type="Pfam" id="PF08448">
    <property type="entry name" value="PAS_4"/>
    <property type="match status" value="1"/>
</dbReference>
<dbReference type="SUPFAM" id="SSF47384">
    <property type="entry name" value="Homodimeric domain of signal transducing histidine kinase"/>
    <property type="match status" value="1"/>
</dbReference>
<proteinExistence type="predicted"/>
<keyword evidence="17" id="KW-1185">Reference proteome</keyword>
<feature type="domain" description="Response regulatory" evidence="13">
    <location>
        <begin position="801"/>
        <end position="919"/>
    </location>
</feature>
<dbReference type="NCBIfam" id="TIGR00229">
    <property type="entry name" value="sensory_box"/>
    <property type="match status" value="2"/>
</dbReference>
<evidence type="ECO:0000256" key="2">
    <source>
        <dbReference type="ARBA" id="ARBA00012438"/>
    </source>
</evidence>
<evidence type="ECO:0000259" key="13">
    <source>
        <dbReference type="PROSITE" id="PS50110"/>
    </source>
</evidence>
<dbReference type="SUPFAM" id="SSF55781">
    <property type="entry name" value="GAF domain-like"/>
    <property type="match status" value="1"/>
</dbReference>
<reference evidence="16 17" key="1">
    <citation type="submission" date="2019-03" db="EMBL/GenBank/DDBJ databases">
        <title>Genomic Encyclopedia of Archaeal and Bacterial Type Strains, Phase II (KMG-II): from individual species to whole genera.</title>
        <authorList>
            <person name="Goeker M."/>
        </authorList>
    </citation>
    <scope>NUCLEOTIDE SEQUENCE [LARGE SCALE GENOMIC DNA]</scope>
    <source>
        <strain evidence="16 17">DSM 19034</strain>
    </source>
</reference>
<dbReference type="InterPro" id="IPR004358">
    <property type="entry name" value="Sig_transdc_His_kin-like_C"/>
</dbReference>
<dbReference type="Pfam" id="PF00072">
    <property type="entry name" value="Response_reg"/>
    <property type="match status" value="1"/>
</dbReference>
<dbReference type="PRINTS" id="PR00344">
    <property type="entry name" value="BCTRLSENSOR"/>
</dbReference>
<keyword evidence="8" id="KW-0902">Two-component regulatory system</keyword>
<dbReference type="InterPro" id="IPR013767">
    <property type="entry name" value="PAS_fold"/>
</dbReference>
<evidence type="ECO:0000256" key="5">
    <source>
        <dbReference type="ARBA" id="ARBA00022741"/>
    </source>
</evidence>
<feature type="domain" description="PAS" evidence="14">
    <location>
        <begin position="166"/>
        <end position="236"/>
    </location>
</feature>
<evidence type="ECO:0000256" key="9">
    <source>
        <dbReference type="ARBA" id="ARBA00064003"/>
    </source>
</evidence>
<accession>A0A4R6IR63</accession>
<dbReference type="SUPFAM" id="SSF55785">
    <property type="entry name" value="PYP-like sensor domain (PAS domain)"/>
    <property type="match status" value="3"/>
</dbReference>
<feature type="domain" description="Histidine kinase" evidence="12">
    <location>
        <begin position="556"/>
        <end position="777"/>
    </location>
</feature>
<dbReference type="InterPro" id="IPR000700">
    <property type="entry name" value="PAS-assoc_C"/>
</dbReference>
<dbReference type="GO" id="GO:0005524">
    <property type="term" value="F:ATP binding"/>
    <property type="evidence" value="ECO:0007669"/>
    <property type="project" value="UniProtKB-KW"/>
</dbReference>
<dbReference type="InterPro" id="IPR013656">
    <property type="entry name" value="PAS_4"/>
</dbReference>
<evidence type="ECO:0000256" key="6">
    <source>
        <dbReference type="ARBA" id="ARBA00022777"/>
    </source>
</evidence>
<evidence type="ECO:0000259" key="15">
    <source>
        <dbReference type="PROSITE" id="PS50113"/>
    </source>
</evidence>
<evidence type="ECO:0000256" key="1">
    <source>
        <dbReference type="ARBA" id="ARBA00000085"/>
    </source>
</evidence>
<name>A0A4R6IR63_9SPHI</name>
<dbReference type="InterPro" id="IPR005467">
    <property type="entry name" value="His_kinase_dom"/>
</dbReference>
<dbReference type="SMART" id="SM00448">
    <property type="entry name" value="REC"/>
    <property type="match status" value="1"/>
</dbReference>
<dbReference type="PROSITE" id="PS50110">
    <property type="entry name" value="RESPONSE_REGULATORY"/>
    <property type="match status" value="1"/>
</dbReference>
<dbReference type="SUPFAM" id="SSF52172">
    <property type="entry name" value="CheY-like"/>
    <property type="match status" value="1"/>
</dbReference>
<dbReference type="Gene3D" id="3.30.450.20">
    <property type="entry name" value="PAS domain"/>
    <property type="match status" value="3"/>
</dbReference>
<evidence type="ECO:0000313" key="16">
    <source>
        <dbReference type="EMBL" id="TDO24904.1"/>
    </source>
</evidence>
<dbReference type="InterPro" id="IPR003018">
    <property type="entry name" value="GAF"/>
</dbReference>
<dbReference type="PROSITE" id="PS50112">
    <property type="entry name" value="PAS"/>
    <property type="match status" value="2"/>
</dbReference>
<keyword evidence="3 11" id="KW-0597">Phosphoprotein</keyword>
<dbReference type="InterPro" id="IPR036890">
    <property type="entry name" value="HATPase_C_sf"/>
</dbReference>
<dbReference type="Gene3D" id="3.40.50.2300">
    <property type="match status" value="1"/>
</dbReference>
<dbReference type="GO" id="GO:0006355">
    <property type="term" value="P:regulation of DNA-templated transcription"/>
    <property type="evidence" value="ECO:0007669"/>
    <property type="project" value="InterPro"/>
</dbReference>
<dbReference type="AlphaFoldDB" id="A0A4R6IR63"/>
<dbReference type="FunFam" id="3.30.565.10:FF:000010">
    <property type="entry name" value="Sensor histidine kinase RcsC"/>
    <property type="match status" value="1"/>
</dbReference>
<dbReference type="EC" id="2.7.13.3" evidence="2"/>
<dbReference type="SMART" id="SM00065">
    <property type="entry name" value="GAF"/>
    <property type="match status" value="1"/>
</dbReference>
<evidence type="ECO:0000259" key="12">
    <source>
        <dbReference type="PROSITE" id="PS50109"/>
    </source>
</evidence>
<dbReference type="InterPro" id="IPR035965">
    <property type="entry name" value="PAS-like_dom_sf"/>
</dbReference>
<dbReference type="CDD" id="cd00082">
    <property type="entry name" value="HisKA"/>
    <property type="match status" value="1"/>
</dbReference>
<evidence type="ECO:0000256" key="10">
    <source>
        <dbReference type="ARBA" id="ARBA00068150"/>
    </source>
</evidence>
<keyword evidence="4" id="KW-0808">Transferase</keyword>
<feature type="modified residue" description="4-aspartylphosphate" evidence="11">
    <location>
        <position position="852"/>
    </location>
</feature>
<dbReference type="InterPro" id="IPR036097">
    <property type="entry name" value="HisK_dim/P_sf"/>
</dbReference>
<dbReference type="CDD" id="cd17546">
    <property type="entry name" value="REC_hyHK_CKI1_RcsC-like"/>
    <property type="match status" value="1"/>
</dbReference>
<dbReference type="Pfam" id="PF01590">
    <property type="entry name" value="GAF"/>
    <property type="match status" value="1"/>
</dbReference>
<dbReference type="Pfam" id="PF00989">
    <property type="entry name" value="PAS"/>
    <property type="match status" value="1"/>
</dbReference>
<evidence type="ECO:0000256" key="8">
    <source>
        <dbReference type="ARBA" id="ARBA00023012"/>
    </source>
</evidence>
<dbReference type="InterPro" id="IPR003661">
    <property type="entry name" value="HisK_dim/P_dom"/>
</dbReference>
<dbReference type="InterPro" id="IPR001789">
    <property type="entry name" value="Sig_transdc_resp-reg_receiver"/>
</dbReference>
<evidence type="ECO:0000256" key="7">
    <source>
        <dbReference type="ARBA" id="ARBA00022840"/>
    </source>
</evidence>
<dbReference type="EMBL" id="SNWM01000001">
    <property type="protein sequence ID" value="TDO24904.1"/>
    <property type="molecule type" value="Genomic_DNA"/>
</dbReference>
<dbReference type="Gene3D" id="1.10.287.130">
    <property type="match status" value="1"/>
</dbReference>
<organism evidence="16 17">
    <name type="scientific">Pedobacter duraquae</name>
    <dbReference type="NCBI Taxonomy" id="425511"/>
    <lineage>
        <taxon>Bacteria</taxon>
        <taxon>Pseudomonadati</taxon>
        <taxon>Bacteroidota</taxon>
        <taxon>Sphingobacteriia</taxon>
        <taxon>Sphingobacteriales</taxon>
        <taxon>Sphingobacteriaceae</taxon>
        <taxon>Pedobacter</taxon>
    </lineage>
</organism>
<dbReference type="CDD" id="cd16922">
    <property type="entry name" value="HATPase_EvgS-ArcB-TorS-like"/>
    <property type="match status" value="1"/>
</dbReference>
<dbReference type="Proteomes" id="UP000295499">
    <property type="component" value="Unassembled WGS sequence"/>
</dbReference>
<comment type="subunit">
    <text evidence="9">At low DSF concentrations, interacts with RpfF.</text>
</comment>
<dbReference type="SMART" id="SM00387">
    <property type="entry name" value="HATPase_c"/>
    <property type="match status" value="1"/>
</dbReference>
<dbReference type="FunFam" id="1.10.287.130:FF:000002">
    <property type="entry name" value="Two-component osmosensing histidine kinase"/>
    <property type="match status" value="1"/>
</dbReference>
<dbReference type="Gene3D" id="3.30.450.40">
    <property type="match status" value="1"/>
</dbReference>
<dbReference type="PROSITE" id="PS50113">
    <property type="entry name" value="PAC"/>
    <property type="match status" value="1"/>
</dbReference>
<dbReference type="PANTHER" id="PTHR45339">
    <property type="entry name" value="HYBRID SIGNAL TRANSDUCTION HISTIDINE KINASE J"/>
    <property type="match status" value="1"/>
</dbReference>
<dbReference type="GO" id="GO:0000155">
    <property type="term" value="F:phosphorelay sensor kinase activity"/>
    <property type="evidence" value="ECO:0007669"/>
    <property type="project" value="InterPro"/>
</dbReference>
<feature type="domain" description="PAC" evidence="15">
    <location>
        <begin position="487"/>
        <end position="538"/>
    </location>
</feature>
<dbReference type="SMART" id="SM00091">
    <property type="entry name" value="PAS"/>
    <property type="match status" value="2"/>
</dbReference>
<dbReference type="CDD" id="cd00130">
    <property type="entry name" value="PAS"/>
    <property type="match status" value="2"/>
</dbReference>
<dbReference type="RefSeq" id="WP_133553288.1">
    <property type="nucleotide sequence ID" value="NZ_SNWM01000001.1"/>
</dbReference>
<dbReference type="InterPro" id="IPR000014">
    <property type="entry name" value="PAS"/>
</dbReference>
<keyword evidence="5" id="KW-0547">Nucleotide-binding</keyword>
<dbReference type="Pfam" id="PF08447">
    <property type="entry name" value="PAS_3"/>
    <property type="match status" value="1"/>
</dbReference>
<dbReference type="OrthoDB" id="9811889at2"/>
<dbReference type="SUPFAM" id="SSF55874">
    <property type="entry name" value="ATPase domain of HSP90 chaperone/DNA topoisomerase II/histidine kinase"/>
    <property type="match status" value="1"/>
</dbReference>
<dbReference type="PANTHER" id="PTHR45339:SF1">
    <property type="entry name" value="HYBRID SIGNAL TRANSDUCTION HISTIDINE KINASE J"/>
    <property type="match status" value="1"/>
</dbReference>
<dbReference type="SMART" id="SM00388">
    <property type="entry name" value="HisKA"/>
    <property type="match status" value="1"/>
</dbReference>
<keyword evidence="6" id="KW-0418">Kinase</keyword>
<dbReference type="Pfam" id="PF02518">
    <property type="entry name" value="HATPase_c"/>
    <property type="match status" value="1"/>
</dbReference>
<dbReference type="InterPro" id="IPR029016">
    <property type="entry name" value="GAF-like_dom_sf"/>
</dbReference>
<dbReference type="InterPro" id="IPR013655">
    <property type="entry name" value="PAS_fold_3"/>
</dbReference>
<evidence type="ECO:0000256" key="11">
    <source>
        <dbReference type="PROSITE-ProRule" id="PRU00169"/>
    </source>
</evidence>
<dbReference type="Gene3D" id="3.30.565.10">
    <property type="entry name" value="Histidine kinase-like ATPase, C-terminal domain"/>
    <property type="match status" value="1"/>
</dbReference>
<dbReference type="PROSITE" id="PS50109">
    <property type="entry name" value="HIS_KIN"/>
    <property type="match status" value="1"/>
</dbReference>
<dbReference type="InterPro" id="IPR003594">
    <property type="entry name" value="HATPase_dom"/>
</dbReference>
<evidence type="ECO:0000259" key="14">
    <source>
        <dbReference type="PROSITE" id="PS50112"/>
    </source>
</evidence>
<dbReference type="Pfam" id="PF00512">
    <property type="entry name" value="HisKA"/>
    <property type="match status" value="1"/>
</dbReference>
<gene>
    <name evidence="16" type="ORF">CLV32_1199</name>
</gene>
<dbReference type="InterPro" id="IPR011006">
    <property type="entry name" value="CheY-like_superfamily"/>
</dbReference>
<keyword evidence="7" id="KW-0067">ATP-binding</keyword>
<feature type="domain" description="PAS" evidence="14">
    <location>
        <begin position="288"/>
        <end position="358"/>
    </location>
</feature>
<comment type="catalytic activity">
    <reaction evidence="1">
        <text>ATP + protein L-histidine = ADP + protein N-phospho-L-histidine.</text>
        <dbReference type="EC" id="2.7.13.3"/>
    </reaction>
</comment>
<protein>
    <recommendedName>
        <fullName evidence="10">Sensory/regulatory protein RpfC</fullName>
        <ecNumber evidence="2">2.7.13.3</ecNumber>
    </recommendedName>
</protein>
<comment type="caution">
    <text evidence="16">The sequence shown here is derived from an EMBL/GenBank/DDBJ whole genome shotgun (WGS) entry which is preliminary data.</text>
</comment>
<evidence type="ECO:0000313" key="17">
    <source>
        <dbReference type="Proteomes" id="UP000295499"/>
    </source>
</evidence>